<dbReference type="EMBL" id="CAMGYJ010000006">
    <property type="protein sequence ID" value="CAI0428065.1"/>
    <property type="molecule type" value="Genomic_DNA"/>
</dbReference>
<protein>
    <recommendedName>
        <fullName evidence="1">F-box domain-containing protein</fullName>
    </recommendedName>
</protein>
<organism evidence="2 3">
    <name type="scientific">Linum tenue</name>
    <dbReference type="NCBI Taxonomy" id="586396"/>
    <lineage>
        <taxon>Eukaryota</taxon>
        <taxon>Viridiplantae</taxon>
        <taxon>Streptophyta</taxon>
        <taxon>Embryophyta</taxon>
        <taxon>Tracheophyta</taxon>
        <taxon>Spermatophyta</taxon>
        <taxon>Magnoliopsida</taxon>
        <taxon>eudicotyledons</taxon>
        <taxon>Gunneridae</taxon>
        <taxon>Pentapetalae</taxon>
        <taxon>rosids</taxon>
        <taxon>fabids</taxon>
        <taxon>Malpighiales</taxon>
        <taxon>Linaceae</taxon>
        <taxon>Linum</taxon>
    </lineage>
</organism>
<dbReference type="InterPro" id="IPR001810">
    <property type="entry name" value="F-box_dom"/>
</dbReference>
<dbReference type="Pfam" id="PF12937">
    <property type="entry name" value="F-box-like"/>
    <property type="match status" value="1"/>
</dbReference>
<evidence type="ECO:0000259" key="1">
    <source>
        <dbReference type="SMART" id="SM00256"/>
    </source>
</evidence>
<dbReference type="PANTHER" id="PTHR31672">
    <property type="entry name" value="BNACNNG10540D PROTEIN"/>
    <property type="match status" value="1"/>
</dbReference>
<evidence type="ECO:0000313" key="2">
    <source>
        <dbReference type="EMBL" id="CAI0428065.1"/>
    </source>
</evidence>
<dbReference type="InterPro" id="IPR036047">
    <property type="entry name" value="F-box-like_dom_sf"/>
</dbReference>
<dbReference type="InterPro" id="IPR050796">
    <property type="entry name" value="SCF_F-box_component"/>
</dbReference>
<accession>A0AAV0L1S8</accession>
<name>A0AAV0L1S8_9ROSI</name>
<proteinExistence type="predicted"/>
<comment type="caution">
    <text evidence="2">The sequence shown here is derived from an EMBL/GenBank/DDBJ whole genome shotgun (WGS) entry which is preliminary data.</text>
</comment>
<dbReference type="Proteomes" id="UP001154282">
    <property type="component" value="Unassembled WGS sequence"/>
</dbReference>
<dbReference type="AlphaFoldDB" id="A0AAV0L1S8"/>
<evidence type="ECO:0000313" key="3">
    <source>
        <dbReference type="Proteomes" id="UP001154282"/>
    </source>
</evidence>
<feature type="domain" description="F-box" evidence="1">
    <location>
        <begin position="15"/>
        <end position="56"/>
    </location>
</feature>
<dbReference type="SMART" id="SM00256">
    <property type="entry name" value="FBOX"/>
    <property type="match status" value="1"/>
</dbReference>
<dbReference type="PANTHER" id="PTHR31672:SF6">
    <property type="entry name" value="F-BOX DOMAIN-CONTAINING PROTEIN"/>
    <property type="match status" value="1"/>
</dbReference>
<keyword evidence="3" id="KW-1185">Reference proteome</keyword>
<reference evidence="2" key="1">
    <citation type="submission" date="2022-08" db="EMBL/GenBank/DDBJ databases">
        <authorList>
            <person name="Gutierrez-Valencia J."/>
        </authorList>
    </citation>
    <scope>NUCLEOTIDE SEQUENCE</scope>
</reference>
<dbReference type="SUPFAM" id="SSF81383">
    <property type="entry name" value="F-box domain"/>
    <property type="match status" value="1"/>
</dbReference>
<dbReference type="Gene3D" id="1.20.1280.50">
    <property type="match status" value="1"/>
</dbReference>
<gene>
    <name evidence="2" type="ORF">LITE_LOCUS21482</name>
</gene>
<sequence length="189" mass="20759">MSAGGGSRMQIDGWLPEELTIEILSRLPSPSTVGRCRCVSRWWRDILSDPEFIRKSIMPPAPPRTARVMIPRRATATTPFSIHCSENLRLLDSGKLPTDSGRGYIAGCASGIFCIGTGIIKGKIVLWNPTNSETYTLPRIPPPFGRSRSHVMPIGFGFDPDTKDYKADQGRANCEGRRKGCSVSQRLPG</sequence>